<dbReference type="AlphaFoldDB" id="A0A7G1Q973"/>
<evidence type="ECO:0000313" key="1">
    <source>
        <dbReference type="EMBL" id="CAB1275745.1"/>
    </source>
</evidence>
<gene>
    <name evidence="1" type="ORF">NSCAC_0819</name>
</gene>
<dbReference type="EMBL" id="LR778175">
    <property type="protein sequence ID" value="CAB1275745.1"/>
    <property type="molecule type" value="Genomic_DNA"/>
</dbReference>
<evidence type="ECO:0000313" key="2">
    <source>
        <dbReference type="Proteomes" id="UP000516072"/>
    </source>
</evidence>
<protein>
    <submittedName>
        <fullName evidence="1">Uncharacterized protein</fullName>
    </submittedName>
</protein>
<proteinExistence type="predicted"/>
<sequence>MSGPAFAVNANKELVINNAVQVR</sequence>
<name>A0A7G1Q973_9GAMM</name>
<reference evidence="1 2" key="1">
    <citation type="submission" date="2020-03" db="EMBL/GenBank/DDBJ databases">
        <authorList>
            <person name="Picone N."/>
        </authorList>
    </citation>
    <scope>NUCLEOTIDE SEQUENCE [LARGE SCALE GENOMIC DNA]</scope>
    <source>
        <strain evidence="1">NSCAC1</strain>
    </source>
</reference>
<dbReference type="Proteomes" id="UP000516072">
    <property type="component" value="Chromosome"/>
</dbReference>
<keyword evidence="2" id="KW-1185">Reference proteome</keyword>
<organism evidence="1 2">
    <name type="scientific">Candidatus Nitrosacidococcus tergens</name>
    <dbReference type="NCBI Taxonomy" id="553981"/>
    <lineage>
        <taxon>Bacteria</taxon>
        <taxon>Pseudomonadati</taxon>
        <taxon>Pseudomonadota</taxon>
        <taxon>Gammaproteobacteria</taxon>
        <taxon>Chromatiales</taxon>
        <taxon>Chromatiaceae</taxon>
        <taxon>Candidatus Nitrosacidococcus</taxon>
    </lineage>
</organism>
<accession>A0A7G1Q973</accession>
<dbReference type="KEGG" id="ntg:NSCAC_0819"/>